<sequence>MENKKSIIHDVISELDYLSLGSEMITNEEGLQFNVIYDLKCVDFVTFAVTILPSYPYKLSETESIRFKNKELIEYNHVMSDGSICFHNIHRNNFQDKLRQDFESVKNWIQKYIIDEEQDEHYEFPIKHEACIDNEYYSFLFTDIDKQFEKGDFGEVNLSYMTTSRYHSKNNRNYIVKSFIHNLAAHDCGWSKVYFSIETILTGLFYFTGVPPVKNKRFLIHNWKELSRVIDQKFIDEIWKFCFQARGFDTKKHKRLPIFLGYKTPDNTIHWEVTLIDIDNFFENKKSIEETGNFSIKEFKVDWAITQNCSYQYFFGRGAFSPKLTDKKILIIGVGAIGSQVSRTLTKSGCRNLTLTDYDQKNPENVCRSEFDFFTGLSDKVSELASILMNISPFVDLHSIPNFITEYGLKLSTYAEHREKIKEALNSFDYIFDCSTDDDLMFLLDSLEIKTQIFNLSISNHAKELVCGLSPNVYRAVQHQFKHNIKNDTEDLYNPTGCWSPTFKASYNDIATLVQFALLHINNQLVRELPLHNFVVKYDNEQINLGINRF</sequence>
<dbReference type="Gene3D" id="3.40.50.720">
    <property type="entry name" value="NAD(P)-binding Rossmann-like Domain"/>
    <property type="match status" value="1"/>
</dbReference>
<dbReference type="InterPro" id="IPR000594">
    <property type="entry name" value="ThiF_NAD_FAD-bd"/>
</dbReference>
<accession>A0AAW8CN33</accession>
<proteinExistence type="predicted"/>
<dbReference type="RefSeq" id="WP_211597225.1">
    <property type="nucleotide sequence ID" value="NZ_JAGRQI010000003.1"/>
</dbReference>
<dbReference type="InterPro" id="IPR035985">
    <property type="entry name" value="Ubiquitin-activating_enz"/>
</dbReference>
<keyword evidence="2" id="KW-0548">Nucleotidyltransferase</keyword>
<gene>
    <name evidence="2" type="ORF">QJU78_02025</name>
</gene>
<evidence type="ECO:0000313" key="3">
    <source>
        <dbReference type="Proteomes" id="UP001230466"/>
    </source>
</evidence>
<dbReference type="EMBL" id="JASAYJ010000003">
    <property type="protein sequence ID" value="MDP8186558.1"/>
    <property type="molecule type" value="Genomic_DNA"/>
</dbReference>
<comment type="caution">
    <text evidence="2">The sequence shown here is derived from an EMBL/GenBank/DDBJ whole genome shotgun (WGS) entry which is preliminary data.</text>
</comment>
<dbReference type="Proteomes" id="UP001230466">
    <property type="component" value="Unassembled WGS sequence"/>
</dbReference>
<evidence type="ECO:0000313" key="2">
    <source>
        <dbReference type="EMBL" id="MDP8186558.1"/>
    </source>
</evidence>
<name>A0AAW8CN33_9PAST</name>
<dbReference type="Pfam" id="PF00899">
    <property type="entry name" value="ThiF"/>
    <property type="match status" value="1"/>
</dbReference>
<organism evidence="2 3">
    <name type="scientific">Pasteurella atlantica</name>
    <dbReference type="NCBI Taxonomy" id="2827233"/>
    <lineage>
        <taxon>Bacteria</taxon>
        <taxon>Pseudomonadati</taxon>
        <taxon>Pseudomonadota</taxon>
        <taxon>Gammaproteobacteria</taxon>
        <taxon>Pasteurellales</taxon>
        <taxon>Pasteurellaceae</taxon>
        <taxon>Pasteurella</taxon>
    </lineage>
</organism>
<evidence type="ECO:0000259" key="1">
    <source>
        <dbReference type="Pfam" id="PF00899"/>
    </source>
</evidence>
<dbReference type="SUPFAM" id="SSF69572">
    <property type="entry name" value="Activating enzymes of the ubiquitin-like proteins"/>
    <property type="match status" value="1"/>
</dbReference>
<protein>
    <submittedName>
        <fullName evidence="2">ThiF family adenylyltransferase</fullName>
    </submittedName>
</protein>
<dbReference type="GO" id="GO:0008641">
    <property type="term" value="F:ubiquitin-like modifier activating enzyme activity"/>
    <property type="evidence" value="ECO:0007669"/>
    <property type="project" value="InterPro"/>
</dbReference>
<feature type="domain" description="THIF-type NAD/FAD binding fold" evidence="1">
    <location>
        <begin position="322"/>
        <end position="437"/>
    </location>
</feature>
<dbReference type="GO" id="GO:0016779">
    <property type="term" value="F:nucleotidyltransferase activity"/>
    <property type="evidence" value="ECO:0007669"/>
    <property type="project" value="UniProtKB-KW"/>
</dbReference>
<dbReference type="AlphaFoldDB" id="A0AAW8CN33"/>
<keyword evidence="2" id="KW-0808">Transferase</keyword>
<reference evidence="2" key="1">
    <citation type="journal article" date="2023" name="Front. Microbiol.">
        <title>Phylogeography and host specificity of Pasteurellaceae pathogenic to sea-farmed fish in the north-east Atlantic.</title>
        <authorList>
            <person name="Gulla S."/>
            <person name="Colquhoun D.J."/>
            <person name="Olsen A.B."/>
            <person name="Spilsberg B."/>
            <person name="Lagesen K."/>
            <person name="Aakesson C.P."/>
            <person name="Strom S."/>
            <person name="Manji F."/>
            <person name="Birkbeck T.H."/>
            <person name="Nilsen H.K."/>
        </authorList>
    </citation>
    <scope>NUCLEOTIDE SEQUENCE</scope>
    <source>
        <strain evidence="2">VIB1234</strain>
    </source>
</reference>